<dbReference type="InterPro" id="IPR023230">
    <property type="entry name" value="Glyco_hydro_2_CS"/>
</dbReference>
<dbReference type="Gene3D" id="2.60.40.10">
    <property type="entry name" value="Immunoglobulins"/>
    <property type="match status" value="2"/>
</dbReference>
<dbReference type="PRINTS" id="PR00132">
    <property type="entry name" value="GLHYDRLASE2"/>
</dbReference>
<evidence type="ECO:0000256" key="4">
    <source>
        <dbReference type="ARBA" id="ARBA00022801"/>
    </source>
</evidence>
<dbReference type="eggNOG" id="KOG2024">
    <property type="taxonomic scope" value="Eukaryota"/>
</dbReference>
<dbReference type="InterPro" id="IPR050347">
    <property type="entry name" value="Bact_Beta-galactosidase"/>
</dbReference>
<sequence length="1098" mass="123633">MDAAGPSHRDWEDPAVFGKNKRNPHVPLYSHSSVQEAVDFWIARSQADRELANSAVWDDDAVPAALDSARFWCEGASSLISLSGYWKFFLASKPESVPHWFYKNQFNDSSWKTLPVPSNWQMHGYDTPIYTNVTYPFPFDPPLVPRENPTGCYRRSFVVPPEWAGRRVFLRFEAVDSAFYAWVNGALIGYSQDSRLPSEFDITSLCTEKENILAVQVMRWSDGSYLEDQDHWWLSGIHRDVILFSKPQVMISDYFVKTHLTRDLKQATVEVDVSIEGATKLTKEMVLRVSGFLFDPVESEQQEPETIPTKVVDIISAHHGRTVLTISVDNPKLWSAEKPSLYTLVVVLEDNNGGTADCESCRVGIRQVSAQPKGLLVNGQLVTICGFNRHEHHPRLGKTNVEACMARDIVLMKQHNVNAVRNSHYPQHPRWYELCDLFGLYVVDEANIETHGYELIESTLRKHPAGEAMWTHALLDRFVNMVERDKNHSCIIIWSLGNESGYGPAHDAMAGWAHCRDPTRLVQYEGGGSRTSATDIICPMYMRVWDTVKIANDTSELRPVILCEYSHAMGNSNGNIYKYWQAIDTTYGLQGGFIWDWVDQGLIQTEGGSRRWAYGGDFGDTPNDLNFCVNGLVWPDRSPHPALEEVKYCYQPLGIHIDGDEIEIWNKRSFTTSEDLAFEWSLSTDGSLLKSGSWNVPPIEPREKYRMPLKAGPWSSLCDDILGSDVTLTITATLAASTRWACAGQVVASQQCFLPSKQPYSLQTVKFSDPLSTDISTSTVVVAIPQHSWELKFDRSTGRSSWRLGDMLLMSKGPLPCFWRAPTDNDKGGDKRSYAYRWKAFGLDRLAITGTTGFQAKQLSSHLVLLEGVLFIEPESGSGDEKREISIRSKEDGTDWFKVSVSYMIYSSGDFVAQYKVEANPKLPPLPRVGIVFSISNECNAAEWYGRGPFECYPDRKAAAQLGIYKQKVSDLHAPYIVPGECGGRADVRWLAFKNVEGDAGLFAMPFQGSPPLQMSASNYSTEELDRATHEEELNAGQDIEVHLDHKHMGLGGDDSWSPCVHDEYLVLPRNYEFAVRFSPLSLAASSQELYRQRLLPE</sequence>
<reference evidence="9 10" key="1">
    <citation type="journal article" date="2011" name="Science">
        <title>The Selaginella genome identifies genetic changes associated with the evolution of vascular plants.</title>
        <authorList>
            <person name="Banks J.A."/>
            <person name="Nishiyama T."/>
            <person name="Hasebe M."/>
            <person name="Bowman J.L."/>
            <person name="Gribskov M."/>
            <person name="dePamphilis C."/>
            <person name="Albert V.A."/>
            <person name="Aono N."/>
            <person name="Aoyama T."/>
            <person name="Ambrose B.A."/>
            <person name="Ashton N.W."/>
            <person name="Axtell M.J."/>
            <person name="Barker E."/>
            <person name="Barker M.S."/>
            <person name="Bennetzen J.L."/>
            <person name="Bonawitz N.D."/>
            <person name="Chapple C."/>
            <person name="Cheng C."/>
            <person name="Correa L.G."/>
            <person name="Dacre M."/>
            <person name="DeBarry J."/>
            <person name="Dreyer I."/>
            <person name="Elias M."/>
            <person name="Engstrom E.M."/>
            <person name="Estelle M."/>
            <person name="Feng L."/>
            <person name="Finet C."/>
            <person name="Floyd S.K."/>
            <person name="Frommer W.B."/>
            <person name="Fujita T."/>
            <person name="Gramzow L."/>
            <person name="Gutensohn M."/>
            <person name="Harholt J."/>
            <person name="Hattori M."/>
            <person name="Heyl A."/>
            <person name="Hirai T."/>
            <person name="Hiwatashi Y."/>
            <person name="Ishikawa M."/>
            <person name="Iwata M."/>
            <person name="Karol K.G."/>
            <person name="Koehler B."/>
            <person name="Kolukisaoglu U."/>
            <person name="Kubo M."/>
            <person name="Kurata T."/>
            <person name="Lalonde S."/>
            <person name="Li K."/>
            <person name="Li Y."/>
            <person name="Litt A."/>
            <person name="Lyons E."/>
            <person name="Manning G."/>
            <person name="Maruyama T."/>
            <person name="Michael T.P."/>
            <person name="Mikami K."/>
            <person name="Miyazaki S."/>
            <person name="Morinaga S."/>
            <person name="Murata T."/>
            <person name="Mueller-Roeber B."/>
            <person name="Nelson D.R."/>
            <person name="Obara M."/>
            <person name="Oguri Y."/>
            <person name="Olmstead R.G."/>
            <person name="Onodera N."/>
            <person name="Petersen B.L."/>
            <person name="Pils B."/>
            <person name="Prigge M."/>
            <person name="Rensing S.A."/>
            <person name="Riano-Pachon D.M."/>
            <person name="Roberts A.W."/>
            <person name="Sato Y."/>
            <person name="Scheller H.V."/>
            <person name="Schulz B."/>
            <person name="Schulz C."/>
            <person name="Shakirov E.V."/>
            <person name="Shibagaki N."/>
            <person name="Shinohara N."/>
            <person name="Shippen D.E."/>
            <person name="Soerensen I."/>
            <person name="Sotooka R."/>
            <person name="Sugimoto N."/>
            <person name="Sugita M."/>
            <person name="Sumikawa N."/>
            <person name="Tanurdzic M."/>
            <person name="Theissen G."/>
            <person name="Ulvskov P."/>
            <person name="Wakazuki S."/>
            <person name="Weng J.K."/>
            <person name="Willats W.W."/>
            <person name="Wipf D."/>
            <person name="Wolf P.G."/>
            <person name="Yang L."/>
            <person name="Zimmer A.D."/>
            <person name="Zhu Q."/>
            <person name="Mitros T."/>
            <person name="Hellsten U."/>
            <person name="Loque D."/>
            <person name="Otillar R."/>
            <person name="Salamov A."/>
            <person name="Schmutz J."/>
            <person name="Shapiro H."/>
            <person name="Lindquist E."/>
            <person name="Lucas S."/>
            <person name="Rokhsar D."/>
            <person name="Grigoriev I.V."/>
        </authorList>
    </citation>
    <scope>NUCLEOTIDE SEQUENCE [LARGE SCALE GENOMIC DNA]</scope>
</reference>
<keyword evidence="4 7" id="KW-0378">Hydrolase</keyword>
<dbReference type="PROSITE" id="PS00608">
    <property type="entry name" value="GLYCOSYL_HYDROL_F2_2"/>
    <property type="match status" value="1"/>
</dbReference>
<keyword evidence="10" id="KW-1185">Reference proteome</keyword>
<dbReference type="GO" id="GO:0005990">
    <property type="term" value="P:lactose catabolic process"/>
    <property type="evidence" value="ECO:0000318"/>
    <property type="project" value="GO_Central"/>
</dbReference>
<dbReference type="InterPro" id="IPR008979">
    <property type="entry name" value="Galactose-bd-like_sf"/>
</dbReference>
<evidence type="ECO:0000256" key="5">
    <source>
        <dbReference type="ARBA" id="ARBA00023295"/>
    </source>
</evidence>
<protein>
    <recommendedName>
        <fullName evidence="3">beta-galactosidase</fullName>
        <ecNumber evidence="3">3.2.1.23</ecNumber>
    </recommendedName>
    <alternativeName>
        <fullName evidence="6">Lactase</fullName>
    </alternativeName>
</protein>
<dbReference type="GO" id="GO:0004565">
    <property type="term" value="F:beta-galactosidase activity"/>
    <property type="evidence" value="ECO:0000318"/>
    <property type="project" value="GO_Central"/>
</dbReference>
<dbReference type="Pfam" id="PF02837">
    <property type="entry name" value="Glyco_hydro_2_N"/>
    <property type="match status" value="1"/>
</dbReference>
<dbReference type="GO" id="GO:0030246">
    <property type="term" value="F:carbohydrate binding"/>
    <property type="evidence" value="ECO:0007669"/>
    <property type="project" value="InterPro"/>
</dbReference>
<dbReference type="EMBL" id="GL377633">
    <property type="protein sequence ID" value="EFJ13378.1"/>
    <property type="molecule type" value="Genomic_DNA"/>
</dbReference>
<dbReference type="Gene3D" id="3.20.20.80">
    <property type="entry name" value="Glycosidases"/>
    <property type="match status" value="1"/>
</dbReference>
<feature type="domain" description="Beta galactosidase small chain/" evidence="8">
    <location>
        <begin position="783"/>
        <end position="1079"/>
    </location>
</feature>
<dbReference type="FunCoup" id="D8SQD3">
    <property type="interactions" value="1656"/>
</dbReference>
<dbReference type="Pfam" id="PF02929">
    <property type="entry name" value="Bgal_small_N"/>
    <property type="match status" value="1"/>
</dbReference>
<dbReference type="SUPFAM" id="SSF49303">
    <property type="entry name" value="beta-Galactosidase/glucuronidase domain"/>
    <property type="match status" value="2"/>
</dbReference>
<accession>D8SQD3</accession>
<dbReference type="Proteomes" id="UP000001514">
    <property type="component" value="Unassembled WGS sequence"/>
</dbReference>
<dbReference type="InterPro" id="IPR032312">
    <property type="entry name" value="LacZ_4"/>
</dbReference>
<dbReference type="Pfam" id="PF00703">
    <property type="entry name" value="Glyco_hydro_2"/>
    <property type="match status" value="1"/>
</dbReference>
<dbReference type="Gramene" id="EFJ13378">
    <property type="protein sequence ID" value="EFJ13378"/>
    <property type="gene ID" value="SELMODRAFT_181800"/>
</dbReference>
<dbReference type="KEGG" id="smo:SELMODRAFT_181800"/>
<dbReference type="Pfam" id="PF16353">
    <property type="entry name" value="LacZ_4"/>
    <property type="match status" value="1"/>
</dbReference>
<dbReference type="SUPFAM" id="SSF49785">
    <property type="entry name" value="Galactose-binding domain-like"/>
    <property type="match status" value="1"/>
</dbReference>
<dbReference type="SUPFAM" id="SSF74650">
    <property type="entry name" value="Galactose mutarotase-like"/>
    <property type="match status" value="1"/>
</dbReference>
<dbReference type="OrthoDB" id="408320at2759"/>
<evidence type="ECO:0000256" key="7">
    <source>
        <dbReference type="RuleBase" id="RU361154"/>
    </source>
</evidence>
<evidence type="ECO:0000259" key="8">
    <source>
        <dbReference type="SMART" id="SM01038"/>
    </source>
</evidence>
<dbReference type="InterPro" id="IPR017853">
    <property type="entry name" value="GH"/>
</dbReference>
<dbReference type="InterPro" id="IPR036156">
    <property type="entry name" value="Beta-gal/glucu_dom_sf"/>
</dbReference>
<evidence type="ECO:0000256" key="3">
    <source>
        <dbReference type="ARBA" id="ARBA00012756"/>
    </source>
</evidence>
<dbReference type="InterPro" id="IPR011013">
    <property type="entry name" value="Gal_mutarotase_sf_dom"/>
</dbReference>
<evidence type="ECO:0000313" key="10">
    <source>
        <dbReference type="Proteomes" id="UP000001514"/>
    </source>
</evidence>
<dbReference type="InterPro" id="IPR006103">
    <property type="entry name" value="Glyco_hydro_2_cat"/>
</dbReference>
<dbReference type="SUPFAM" id="SSF51445">
    <property type="entry name" value="(Trans)glycosidases"/>
    <property type="match status" value="1"/>
</dbReference>
<gene>
    <name evidence="9" type="ORF">SELMODRAFT_181800</name>
</gene>
<dbReference type="InterPro" id="IPR013783">
    <property type="entry name" value="Ig-like_fold"/>
</dbReference>
<dbReference type="AlphaFoldDB" id="D8SQD3"/>
<evidence type="ECO:0000256" key="2">
    <source>
        <dbReference type="ARBA" id="ARBA00007401"/>
    </source>
</evidence>
<dbReference type="STRING" id="88036.D8SQD3"/>
<keyword evidence="5 7" id="KW-0326">Glycosidase</keyword>
<dbReference type="FunFam" id="3.20.20.80:FF:000018">
    <property type="entry name" value="Beta-galactosidase"/>
    <property type="match status" value="1"/>
</dbReference>
<dbReference type="HOGENOM" id="CLU_002346_0_2_1"/>
<dbReference type="Pfam" id="PF02836">
    <property type="entry name" value="Glyco_hydro_2_C"/>
    <property type="match status" value="1"/>
</dbReference>
<proteinExistence type="inferred from homology"/>
<dbReference type="InterPro" id="IPR006104">
    <property type="entry name" value="Glyco_hydro_2_N"/>
</dbReference>
<dbReference type="InParanoid" id="D8SQD3"/>
<name>D8SQD3_SELML</name>
<evidence type="ECO:0000313" key="9">
    <source>
        <dbReference type="EMBL" id="EFJ13378.1"/>
    </source>
</evidence>
<dbReference type="InterPro" id="IPR004199">
    <property type="entry name" value="B-gal_small/dom_5"/>
</dbReference>
<dbReference type="OMA" id="WASAMLD"/>
<dbReference type="InterPro" id="IPR006102">
    <property type="entry name" value="Ig-like_GH2"/>
</dbReference>
<dbReference type="GO" id="GO:0009341">
    <property type="term" value="C:beta-galactosidase complex"/>
    <property type="evidence" value="ECO:0000318"/>
    <property type="project" value="GO_Central"/>
</dbReference>
<organism evidence="10">
    <name type="scientific">Selaginella moellendorffii</name>
    <name type="common">Spikemoss</name>
    <dbReference type="NCBI Taxonomy" id="88036"/>
    <lineage>
        <taxon>Eukaryota</taxon>
        <taxon>Viridiplantae</taxon>
        <taxon>Streptophyta</taxon>
        <taxon>Embryophyta</taxon>
        <taxon>Tracheophyta</taxon>
        <taxon>Lycopodiopsida</taxon>
        <taxon>Selaginellales</taxon>
        <taxon>Selaginellaceae</taxon>
        <taxon>Selaginella</taxon>
    </lineage>
</organism>
<dbReference type="InterPro" id="IPR023232">
    <property type="entry name" value="Glyco_hydro_2_AS"/>
</dbReference>
<evidence type="ECO:0000256" key="6">
    <source>
        <dbReference type="ARBA" id="ARBA00032230"/>
    </source>
</evidence>
<dbReference type="InterPro" id="IPR006101">
    <property type="entry name" value="Glyco_hydro_2"/>
</dbReference>
<dbReference type="PANTHER" id="PTHR46323">
    <property type="entry name" value="BETA-GALACTOSIDASE"/>
    <property type="match status" value="1"/>
</dbReference>
<dbReference type="PANTHER" id="PTHR46323:SF2">
    <property type="entry name" value="BETA-GALACTOSIDASE"/>
    <property type="match status" value="1"/>
</dbReference>
<comment type="similarity">
    <text evidence="2 7">Belongs to the glycosyl hydrolase 2 family.</text>
</comment>
<dbReference type="PROSITE" id="PS00719">
    <property type="entry name" value="GLYCOSYL_HYDROL_F2_1"/>
    <property type="match status" value="1"/>
</dbReference>
<dbReference type="EC" id="3.2.1.23" evidence="3"/>
<dbReference type="Gene3D" id="2.70.98.10">
    <property type="match status" value="1"/>
</dbReference>
<evidence type="ECO:0000256" key="1">
    <source>
        <dbReference type="ARBA" id="ARBA00001412"/>
    </source>
</evidence>
<comment type="catalytic activity">
    <reaction evidence="1">
        <text>Hydrolysis of terminal non-reducing beta-D-galactose residues in beta-D-galactosides.</text>
        <dbReference type="EC" id="3.2.1.23"/>
    </reaction>
</comment>
<dbReference type="SMART" id="SM01038">
    <property type="entry name" value="Bgal_small_N"/>
    <property type="match status" value="1"/>
</dbReference>
<dbReference type="InterPro" id="IPR014718">
    <property type="entry name" value="GH-type_carb-bd"/>
</dbReference>
<dbReference type="Gene3D" id="2.60.120.260">
    <property type="entry name" value="Galactose-binding domain-like"/>
    <property type="match status" value="1"/>
</dbReference>